<gene>
    <name evidence="1" type="ORF">NM688_g8977</name>
</gene>
<reference evidence="1" key="1">
    <citation type="submission" date="2022-07" db="EMBL/GenBank/DDBJ databases">
        <title>Genome Sequence of Phlebia brevispora.</title>
        <authorList>
            <person name="Buettner E."/>
        </authorList>
    </citation>
    <scope>NUCLEOTIDE SEQUENCE</scope>
    <source>
        <strain evidence="1">MPL23</strain>
    </source>
</reference>
<name>A0ACC1RM33_9APHY</name>
<accession>A0ACC1RM33</accession>
<organism evidence="1 2">
    <name type="scientific">Phlebia brevispora</name>
    <dbReference type="NCBI Taxonomy" id="194682"/>
    <lineage>
        <taxon>Eukaryota</taxon>
        <taxon>Fungi</taxon>
        <taxon>Dikarya</taxon>
        <taxon>Basidiomycota</taxon>
        <taxon>Agaricomycotina</taxon>
        <taxon>Agaricomycetes</taxon>
        <taxon>Polyporales</taxon>
        <taxon>Meruliaceae</taxon>
        <taxon>Phlebia</taxon>
    </lineage>
</organism>
<dbReference type="EMBL" id="JANHOG010002603">
    <property type="protein sequence ID" value="KAJ3521736.1"/>
    <property type="molecule type" value="Genomic_DNA"/>
</dbReference>
<comment type="caution">
    <text evidence="1">The sequence shown here is derived from an EMBL/GenBank/DDBJ whole genome shotgun (WGS) entry which is preliminary data.</text>
</comment>
<keyword evidence="2" id="KW-1185">Reference proteome</keyword>
<evidence type="ECO:0000313" key="1">
    <source>
        <dbReference type="EMBL" id="KAJ3521736.1"/>
    </source>
</evidence>
<sequence length="851" mass="97545">MRQRSQKTMRTLRQQIHITHYPSDVAGQPIDVPGASPSGYAEYGARVPRAGHPDNIYAPFRNELDWKVTRWAKLRGPSSTAVSELLEIPGVQEKLELSFKNVRELNKVVDALPTTRPKFVRDEIVVAEEAFDVYMRDVVECLKALFGDAEFARYLVFLPERHYADADRTMRLYYDMHTGKWWWAVQKAVEAKTPGATIMPIIISSDKTQVTLFRNKTAYPVYLTIGNLPKEIRGCPSQCGQILIVYLPTSKLDHITNKAARRCTLANLFHACMERVLEPLKTLGTDRILMTSGDGITRRIHPIFAAYIGDYPEQLLVTGVKMGLCAVCLVPHDELGDFDATYPRRDIHDARTVLAMADGPGPPSDFANACRTRGMKPIYHPFWMDLPYSNIFLSITPDILHQVLQGFVKHVVAWIKTACNAAEIDARCRRLPPNHNVQLFLKGITPLSRLTGKEHADICRILLGIVIDLPLPDNVPSAPLMRAVQAMLDFVYLAQYPIHSDDSLRALEDALRRFHENKHVFVEMGVRQDFNIPKLHYCSKHWRQQVEYFGTANNFNTEFTERLHIDFAKDAYRATNKKNEYPQMTLWLERKEKVLRHERYINWELTGRPPVSTLNPIHRHRVSHIKMPKHPSTKGQVSFERLGTRYGATQFRECLAQFIVQHKNPQARPAAIREQAALQLILFHKVPVYHKARFWERDFPLYRHASDDYDVVHARLARYSTHGNETAPGRFDTALINDGSGGAVSVQGYRVGRVRVVFSIPQREMRSLFTADEIPSVPEHLAYIEWFTPFRQPDANHASIIPLSHIRRSIHLLPRYGSQAPRTWTSAKVLDQCPHFYANSFGDRHMYGILF</sequence>
<protein>
    <submittedName>
        <fullName evidence="1">Uncharacterized protein</fullName>
    </submittedName>
</protein>
<proteinExistence type="predicted"/>
<dbReference type="Proteomes" id="UP001148662">
    <property type="component" value="Unassembled WGS sequence"/>
</dbReference>
<evidence type="ECO:0000313" key="2">
    <source>
        <dbReference type="Proteomes" id="UP001148662"/>
    </source>
</evidence>